<sequence length="54" mass="5910">MLFVEPCICRIISFVGFIQSCVYNICMDSEEERFTVLGAIGLRRGGLLPGGGLK</sequence>
<reference evidence="7 8" key="1">
    <citation type="journal article" date="2019" name="Nat. Med.">
        <title>A library of human gut bacterial isolates paired with longitudinal multiomics data enables mechanistic microbiome research.</title>
        <authorList>
            <person name="Poyet M."/>
            <person name="Groussin M."/>
            <person name="Gibbons S.M."/>
            <person name="Avila-Pacheco J."/>
            <person name="Jiang X."/>
            <person name="Kearney S.M."/>
            <person name="Perrotta A.R."/>
            <person name="Berdy B."/>
            <person name="Zhao S."/>
            <person name="Lieberman T.D."/>
            <person name="Swanson P.K."/>
            <person name="Smith M."/>
            <person name="Roesemann S."/>
            <person name="Alexander J.E."/>
            <person name="Rich S.A."/>
            <person name="Livny J."/>
            <person name="Vlamakis H."/>
            <person name="Clish C."/>
            <person name="Bullock K."/>
            <person name="Deik A."/>
            <person name="Scott J."/>
            <person name="Pierce K.A."/>
            <person name="Xavier R.J."/>
            <person name="Alm E.J."/>
        </authorList>
    </citation>
    <scope>NUCLEOTIDE SEQUENCE [LARGE SCALE GENOMIC DNA]</scope>
    <source>
        <strain evidence="1 8">BIOML-A46</strain>
        <strain evidence="2 7">BIOML-A7</strain>
    </source>
</reference>
<evidence type="ECO:0000313" key="8">
    <source>
        <dbReference type="Proteomes" id="UP000460666"/>
    </source>
</evidence>
<dbReference type="EMBL" id="VOHT01000003">
    <property type="protein sequence ID" value="TWV50211.1"/>
    <property type="molecule type" value="Genomic_DNA"/>
</dbReference>
<protein>
    <submittedName>
        <fullName evidence="1">Uncharacterized protein</fullName>
    </submittedName>
</protein>
<reference evidence="4 6" key="2">
    <citation type="submission" date="2019-07" db="EMBL/GenBank/DDBJ databases">
        <title>Genome Sequencing of Bacteroides fragilis.</title>
        <authorList>
            <person name="Pinto K.M."/>
            <person name="Ruoff K.L."/>
            <person name="Price C.E."/>
            <person name="Valls R.A."/>
            <person name="O'Toole G.A."/>
        </authorList>
    </citation>
    <scope>NUCLEOTIDE SEQUENCE [LARGE SCALE GENOMIC DNA]</scope>
    <source>
        <strain evidence="4 6">AD135F_3B</strain>
    </source>
</reference>
<dbReference type="Proteomes" id="UP000460666">
    <property type="component" value="Unassembled WGS sequence"/>
</dbReference>
<gene>
    <name evidence="2" type="ORF">F2Z29_01360</name>
    <name evidence="1" type="ORF">F2Z89_04895</name>
    <name evidence="4" type="ORF">FSA03_08750</name>
    <name evidence="3" type="ORF">FSA06_08600</name>
</gene>
<dbReference type="AlphaFoldDB" id="A0A3E5IDX7"/>
<evidence type="ECO:0000313" key="5">
    <source>
        <dbReference type="Proteomes" id="UP000315444"/>
    </source>
</evidence>
<evidence type="ECO:0000313" key="3">
    <source>
        <dbReference type="EMBL" id="TWV42509.1"/>
    </source>
</evidence>
<dbReference type="Proteomes" id="UP000315444">
    <property type="component" value="Unassembled WGS sequence"/>
</dbReference>
<dbReference type="Proteomes" id="UP000436803">
    <property type="component" value="Unassembled WGS sequence"/>
</dbReference>
<name>A0A3E5IDX7_BACFG</name>
<proteinExistence type="predicted"/>
<accession>A0A3E5IDX7</accession>
<reference evidence="3 5" key="3">
    <citation type="submission" date="2019-07" db="EMBL/GenBank/DDBJ databases">
        <title>Genome sequencing of Bacteroides fragilis.</title>
        <authorList>
            <person name="Galasyn E.V."/>
            <person name="Ruoff K.L."/>
            <person name="Price C.E."/>
            <person name="Valls R.A."/>
            <person name="O'Toole G.A."/>
        </authorList>
    </citation>
    <scope>NUCLEOTIDE SEQUENCE [LARGE SCALE GENOMIC DNA]</scope>
    <source>
        <strain evidence="3 5">AD135F_1B</strain>
    </source>
</reference>
<dbReference type="EMBL" id="VWAW01000001">
    <property type="protein sequence ID" value="KAA5178851.1"/>
    <property type="molecule type" value="Genomic_DNA"/>
</dbReference>
<evidence type="ECO:0000313" key="4">
    <source>
        <dbReference type="EMBL" id="TWV50211.1"/>
    </source>
</evidence>
<dbReference type="EMBL" id="VOHV01000003">
    <property type="protein sequence ID" value="TWV42509.1"/>
    <property type="molecule type" value="Genomic_DNA"/>
</dbReference>
<organism evidence="1 8">
    <name type="scientific">Bacteroides fragilis</name>
    <dbReference type="NCBI Taxonomy" id="817"/>
    <lineage>
        <taxon>Bacteria</taxon>
        <taxon>Pseudomonadati</taxon>
        <taxon>Bacteroidota</taxon>
        <taxon>Bacteroidia</taxon>
        <taxon>Bacteroidales</taxon>
        <taxon>Bacteroidaceae</taxon>
        <taxon>Bacteroides</taxon>
    </lineage>
</organism>
<dbReference type="EMBL" id="VWCJ01000002">
    <property type="protein sequence ID" value="KAA5001061.1"/>
    <property type="molecule type" value="Genomic_DNA"/>
</dbReference>
<evidence type="ECO:0000313" key="2">
    <source>
        <dbReference type="EMBL" id="KAA5178851.1"/>
    </source>
</evidence>
<evidence type="ECO:0000313" key="6">
    <source>
        <dbReference type="Proteomes" id="UP000319026"/>
    </source>
</evidence>
<evidence type="ECO:0000313" key="7">
    <source>
        <dbReference type="Proteomes" id="UP000436803"/>
    </source>
</evidence>
<comment type="caution">
    <text evidence="1">The sequence shown here is derived from an EMBL/GenBank/DDBJ whole genome shotgun (WGS) entry which is preliminary data.</text>
</comment>
<dbReference type="Proteomes" id="UP000319026">
    <property type="component" value="Unassembled WGS sequence"/>
</dbReference>
<evidence type="ECO:0000313" key="1">
    <source>
        <dbReference type="EMBL" id="KAA5001061.1"/>
    </source>
</evidence>